<dbReference type="Ensembl" id="ENSSLDT00000005589.1">
    <property type="protein sequence ID" value="ENSSLDP00000005414.1"/>
    <property type="gene ID" value="ENSSLDG00000004324.1"/>
</dbReference>
<keyword evidence="4" id="KW-0325">Glycoprotein</keyword>
<evidence type="ECO:0000313" key="7">
    <source>
        <dbReference type="Proteomes" id="UP000261360"/>
    </source>
</evidence>
<comment type="subcellular location">
    <subcellularLocation>
        <location evidence="1">Secreted</location>
    </subcellularLocation>
</comment>
<dbReference type="AlphaFoldDB" id="A0A3B4WLB7"/>
<keyword evidence="7" id="KW-1185">Reference proteome</keyword>
<evidence type="ECO:0000256" key="4">
    <source>
        <dbReference type="ARBA" id="ARBA00023180"/>
    </source>
</evidence>
<reference evidence="6" key="1">
    <citation type="submission" date="2025-08" db="UniProtKB">
        <authorList>
            <consortium name="Ensembl"/>
        </authorList>
    </citation>
    <scope>IDENTIFICATION</scope>
</reference>
<dbReference type="Gene3D" id="2.40.128.20">
    <property type="match status" value="1"/>
</dbReference>
<feature type="chain" id="PRO_5017468178" description="Apolipoprotein M" evidence="5">
    <location>
        <begin position="19"/>
        <end position="199"/>
    </location>
</feature>
<feature type="signal peptide" evidence="5">
    <location>
        <begin position="1"/>
        <end position="18"/>
    </location>
</feature>
<dbReference type="PANTHER" id="PTHR11967">
    <property type="entry name" value="ALPHA-1-ACID GLYCOPROTEIN"/>
    <property type="match status" value="1"/>
</dbReference>
<keyword evidence="3 5" id="KW-0732">Signal</keyword>
<evidence type="ECO:0000256" key="1">
    <source>
        <dbReference type="ARBA" id="ARBA00004613"/>
    </source>
</evidence>
<proteinExistence type="predicted"/>
<dbReference type="InterPro" id="IPR012674">
    <property type="entry name" value="Calycin"/>
</dbReference>
<accession>A0A3B4WLB7</accession>
<name>A0A3B4WLB7_SERLL</name>
<dbReference type="SUPFAM" id="SSF50814">
    <property type="entry name" value="Lipocalins"/>
    <property type="match status" value="1"/>
</dbReference>
<evidence type="ECO:0000313" key="6">
    <source>
        <dbReference type="Ensembl" id="ENSSLDP00000005414.1"/>
    </source>
</evidence>
<dbReference type="GeneTree" id="ENSGT00510000050125"/>
<dbReference type="CDD" id="cd19415">
    <property type="entry name" value="lipocalin_ApoM_AGP"/>
    <property type="match status" value="1"/>
</dbReference>
<reference evidence="6" key="2">
    <citation type="submission" date="2025-09" db="UniProtKB">
        <authorList>
            <consortium name="Ensembl"/>
        </authorList>
    </citation>
    <scope>IDENTIFICATION</scope>
</reference>
<dbReference type="PANTHER" id="PTHR11967:SF2">
    <property type="entry name" value="ALPHA-1-ACID GLYCOPROTEIN 1"/>
    <property type="match status" value="1"/>
</dbReference>
<dbReference type="Proteomes" id="UP000261360">
    <property type="component" value="Unplaced"/>
</dbReference>
<sequence length="199" mass="22024">MSVHFCLALLALSSLTAASDPGCEELIKPLDDQKQLFGKWIFHSGISDNANSLRELKTVNSSWIKLSPTPDNDVMTLSWGDRVDGKCHYGSVNFTFSVNSINVTFSFNSSSHAHAGNYMVTCPECILWTDTSVTTGNGETRKGRNLYLFTKSGELDVSYLDVFKKQAACLNFQPDIFSVDNADLCPDEKEPTTDVMEDE</sequence>
<evidence type="ECO:0000256" key="5">
    <source>
        <dbReference type="SAM" id="SignalP"/>
    </source>
</evidence>
<evidence type="ECO:0008006" key="8">
    <source>
        <dbReference type="Google" id="ProtNLM"/>
    </source>
</evidence>
<evidence type="ECO:0000256" key="2">
    <source>
        <dbReference type="ARBA" id="ARBA00022525"/>
    </source>
</evidence>
<organism evidence="6 7">
    <name type="scientific">Seriola lalandi dorsalis</name>
    <dbReference type="NCBI Taxonomy" id="1841481"/>
    <lineage>
        <taxon>Eukaryota</taxon>
        <taxon>Metazoa</taxon>
        <taxon>Chordata</taxon>
        <taxon>Craniata</taxon>
        <taxon>Vertebrata</taxon>
        <taxon>Euteleostomi</taxon>
        <taxon>Actinopterygii</taxon>
        <taxon>Neopterygii</taxon>
        <taxon>Teleostei</taxon>
        <taxon>Neoteleostei</taxon>
        <taxon>Acanthomorphata</taxon>
        <taxon>Carangaria</taxon>
        <taxon>Carangiformes</taxon>
        <taxon>Carangidae</taxon>
        <taxon>Seriola</taxon>
    </lineage>
</organism>
<dbReference type="GO" id="GO:0005576">
    <property type="term" value="C:extracellular region"/>
    <property type="evidence" value="ECO:0007669"/>
    <property type="project" value="UniProtKB-SubCell"/>
</dbReference>
<evidence type="ECO:0000256" key="3">
    <source>
        <dbReference type="ARBA" id="ARBA00022729"/>
    </source>
</evidence>
<protein>
    <recommendedName>
        <fullName evidence="8">Apolipoprotein M</fullName>
    </recommendedName>
</protein>
<keyword evidence="2" id="KW-0964">Secreted</keyword>